<feature type="domain" description="Dynein regulatory complex subunit 7 MORN" evidence="12">
    <location>
        <begin position="353"/>
        <end position="555"/>
    </location>
</feature>
<comment type="subcellular location">
    <subcellularLocation>
        <location evidence="1">Cell projection</location>
        <location evidence="1">Cilium</location>
        <location evidence="1">Flagellum</location>
    </subcellularLocation>
    <subcellularLocation>
        <location evidence="2">Cytoplasm</location>
        <location evidence="2">Cytoskeleton</location>
        <location evidence="2">Cilium axoneme</location>
    </subcellularLocation>
</comment>
<dbReference type="AlphaFoldDB" id="A0A6G1PGI9"/>
<gene>
    <name evidence="14" type="ORF">EXN66_Car005092</name>
</gene>
<evidence type="ECO:0000259" key="12">
    <source>
        <dbReference type="Pfam" id="PF24667"/>
    </source>
</evidence>
<evidence type="ECO:0000256" key="2">
    <source>
        <dbReference type="ARBA" id="ARBA00004430"/>
    </source>
</evidence>
<evidence type="ECO:0000256" key="6">
    <source>
        <dbReference type="ARBA" id="ARBA00023054"/>
    </source>
</evidence>
<name>A0A6G1PGI9_CHAAH</name>
<dbReference type="EMBL" id="CM015716">
    <property type="protein sequence ID" value="KAF3689420.1"/>
    <property type="molecule type" value="Genomic_DNA"/>
</dbReference>
<evidence type="ECO:0000256" key="7">
    <source>
        <dbReference type="ARBA" id="ARBA00023069"/>
    </source>
</evidence>
<reference evidence="14 15" key="1">
    <citation type="submission" date="2019-02" db="EMBL/GenBank/DDBJ databases">
        <title>Opniocepnalus argus genome.</title>
        <authorList>
            <person name="Zhou C."/>
            <person name="Xiao S."/>
        </authorList>
    </citation>
    <scope>NUCLEOTIDE SEQUENCE [LARGE SCALE GENOMIC DNA]</scope>
    <source>
        <strain evidence="14">OARG1902GOOAL</strain>
        <tissue evidence="14">Muscle</tissue>
    </source>
</reference>
<evidence type="ECO:0000256" key="11">
    <source>
        <dbReference type="SAM" id="MobiDB-lite"/>
    </source>
</evidence>
<feature type="coiled-coil region" evidence="10">
    <location>
        <begin position="189"/>
        <end position="216"/>
    </location>
</feature>
<evidence type="ECO:0000256" key="9">
    <source>
        <dbReference type="ARBA" id="ARBA00023273"/>
    </source>
</evidence>
<proteinExistence type="inferred from homology"/>
<dbReference type="InterPro" id="IPR033551">
    <property type="entry name" value="DRC7/lobo"/>
</dbReference>
<keyword evidence="8" id="KW-0206">Cytoskeleton</keyword>
<evidence type="ECO:0000313" key="14">
    <source>
        <dbReference type="EMBL" id="KAF3689420.1"/>
    </source>
</evidence>
<dbReference type="PANTHER" id="PTHR35249:SF2">
    <property type="entry name" value="DYNEIN REGULATORY COMPLEX SUBUNIT 7"/>
    <property type="match status" value="1"/>
</dbReference>
<dbReference type="SUPFAM" id="SSF54001">
    <property type="entry name" value="Cysteine proteinases"/>
    <property type="match status" value="1"/>
</dbReference>
<keyword evidence="5" id="KW-0282">Flagellum</keyword>
<feature type="region of interest" description="Disordered" evidence="11">
    <location>
        <begin position="1"/>
        <end position="29"/>
    </location>
</feature>
<dbReference type="InterPro" id="IPR056292">
    <property type="entry name" value="DRC7_C"/>
</dbReference>
<evidence type="ECO:0000256" key="5">
    <source>
        <dbReference type="ARBA" id="ARBA00022846"/>
    </source>
</evidence>
<dbReference type="InterPro" id="IPR038765">
    <property type="entry name" value="Papain-like_cys_pep_sf"/>
</dbReference>
<evidence type="ECO:0000256" key="3">
    <source>
        <dbReference type="ARBA" id="ARBA00010738"/>
    </source>
</evidence>
<feature type="domain" description="Dynein regulatory complex subunit 7 C-terminal" evidence="13">
    <location>
        <begin position="604"/>
        <end position="687"/>
    </location>
</feature>
<evidence type="ECO:0000256" key="1">
    <source>
        <dbReference type="ARBA" id="ARBA00004230"/>
    </source>
</evidence>
<keyword evidence="6 10" id="KW-0175">Coiled coil</keyword>
<keyword evidence="4" id="KW-0963">Cytoplasm</keyword>
<evidence type="ECO:0000259" key="13">
    <source>
        <dbReference type="Pfam" id="PF24671"/>
    </source>
</evidence>
<keyword evidence="9" id="KW-0966">Cell projection</keyword>
<comment type="similarity">
    <text evidence="3">Belongs to the DRC7 family.</text>
</comment>
<evidence type="ECO:0000313" key="15">
    <source>
        <dbReference type="Proteomes" id="UP000503349"/>
    </source>
</evidence>
<keyword evidence="15" id="KW-1185">Reference proteome</keyword>
<keyword evidence="7" id="KW-0969">Cilium</keyword>
<dbReference type="GO" id="GO:0005930">
    <property type="term" value="C:axoneme"/>
    <property type="evidence" value="ECO:0007669"/>
    <property type="project" value="UniProtKB-SubCell"/>
</dbReference>
<protein>
    <submittedName>
        <fullName evidence="14">Dynein regulatory complex subunit 7</fullName>
    </submittedName>
</protein>
<dbReference type="Proteomes" id="UP000503349">
    <property type="component" value="Chromosome 5"/>
</dbReference>
<reference evidence="15" key="2">
    <citation type="submission" date="2019-02" db="EMBL/GenBank/DDBJ databases">
        <title>Opniocepnalus argus Var Kimnra genome.</title>
        <authorList>
            <person name="Zhou C."/>
            <person name="Xiao S."/>
        </authorList>
    </citation>
    <scope>NUCLEOTIDE SEQUENCE [LARGE SCALE GENOMIC DNA]</scope>
</reference>
<evidence type="ECO:0000256" key="4">
    <source>
        <dbReference type="ARBA" id="ARBA00022490"/>
    </source>
</evidence>
<dbReference type="GO" id="GO:0031514">
    <property type="term" value="C:motile cilium"/>
    <property type="evidence" value="ECO:0007669"/>
    <property type="project" value="UniProtKB-SubCell"/>
</dbReference>
<dbReference type="InterPro" id="IPR056291">
    <property type="entry name" value="MORN_DRC7"/>
</dbReference>
<sequence>METVLESDSEEQHKSEDKREEEDGQLKQSLSNVNVSAADELLWDQDKVENLCPETYRINSPDEIRLMAIADNFQCQYLHLYPERKPLLLCPVNECGVKPRYLFSSTSVLLSQKATCFEYATLLCSLLLGTHYDAYCVSGYAVKEMCLLDQSLQECPLQDTNVKSVISKQEQQENKYTVKPPKELESCFLMEQEKKKREAEAALLQKQKQQEESEQRPADPLRGLRVHCWVLVLSGSRSIQENFFIDPLTGNRYSTADDNFLGIESVWNNLNYYVNVQDCSNSCAEEEEEPQVFEMPRSWVNYIKITKKDLETRWPGGQKVTCYRKAKLENFAPYLKLDGLVKQLTTYKDLAFYRYKTLTSDFQYEMEFSSTRVDDLVRRVVSPGEMTEIFEGRSDFLYYRHVVFNRHVQFSESYQDNEDVNKHFIQKVVENFHRNKAKPANQDVAKRVFLLTKRQIEITYHLEDHRFIPSRRSFIKPQDSTEQQKAEDFTSDMVSSFQVDPSEKSLKTMTLYKMLQALVKDEENVIFQIQGSKKEVGEIVACREEEERDVQLLFSPWTTAGAARACEQREKMQRLALEEQRWLEEQEKDILAAFLIRMDNKVTFSTEDAKKLHQDCLAEYKQLLVEQANLIQERYEKETQELQKKQQWYQKNQLNMSRAEEKEYQTYCSEKTLQIHVAKKRLRMYSTHTRTHTFSNSFEENTENRFNF</sequence>
<dbReference type="Pfam" id="PF24667">
    <property type="entry name" value="MORN_DRC7"/>
    <property type="match status" value="1"/>
</dbReference>
<dbReference type="Pfam" id="PF24671">
    <property type="entry name" value="DRC7_C"/>
    <property type="match status" value="1"/>
</dbReference>
<evidence type="ECO:0000256" key="8">
    <source>
        <dbReference type="ARBA" id="ARBA00023212"/>
    </source>
</evidence>
<evidence type="ECO:0000256" key="10">
    <source>
        <dbReference type="SAM" id="Coils"/>
    </source>
</evidence>
<organism evidence="14 15">
    <name type="scientific">Channa argus</name>
    <name type="common">Northern snakehead</name>
    <name type="synonym">Ophicephalus argus</name>
    <dbReference type="NCBI Taxonomy" id="215402"/>
    <lineage>
        <taxon>Eukaryota</taxon>
        <taxon>Metazoa</taxon>
        <taxon>Chordata</taxon>
        <taxon>Craniata</taxon>
        <taxon>Vertebrata</taxon>
        <taxon>Euteleostomi</taxon>
        <taxon>Actinopterygii</taxon>
        <taxon>Neopterygii</taxon>
        <taxon>Teleostei</taxon>
        <taxon>Neoteleostei</taxon>
        <taxon>Acanthomorphata</taxon>
        <taxon>Anabantaria</taxon>
        <taxon>Anabantiformes</taxon>
        <taxon>Channoidei</taxon>
        <taxon>Channidae</taxon>
        <taxon>Channa</taxon>
    </lineage>
</organism>
<dbReference type="PANTHER" id="PTHR35249">
    <property type="entry name" value="DYNEIN REGULATORY COMPLEX SUBUNIT 7"/>
    <property type="match status" value="1"/>
</dbReference>
<dbReference type="GO" id="GO:0030317">
    <property type="term" value="P:flagellated sperm motility"/>
    <property type="evidence" value="ECO:0007669"/>
    <property type="project" value="TreeGrafter"/>
</dbReference>
<accession>A0A6G1PGI9</accession>